<dbReference type="Pfam" id="PF13688">
    <property type="entry name" value="Reprolysin_5"/>
    <property type="match status" value="1"/>
</dbReference>
<reference evidence="7" key="1">
    <citation type="submission" date="2012-12" db="EMBL/GenBank/DDBJ databases">
        <title>Identification and characterization of a phenylalanine ammonia-lyase gene family in Isatis indigotica Fort.</title>
        <authorList>
            <person name="Liu Q."/>
            <person name="Chen J."/>
            <person name="Zhou X."/>
            <person name="Di P."/>
            <person name="Xiao Y."/>
            <person name="Xuan H."/>
            <person name="Zhang L."/>
            <person name="Chen W."/>
        </authorList>
    </citation>
    <scope>NUCLEOTIDE SEQUENCE</scope>
    <source>
        <tissue evidence="7">Salivary gland</tissue>
    </source>
</reference>
<dbReference type="Gene3D" id="3.40.390.10">
    <property type="entry name" value="Collagenase (Catalytic Domain)"/>
    <property type="match status" value="1"/>
</dbReference>
<dbReference type="EMBL" id="GADI01003999">
    <property type="protein sequence ID" value="JAA69809.1"/>
    <property type="molecule type" value="mRNA"/>
</dbReference>
<feature type="binding site" evidence="5">
    <location>
        <position position="207"/>
    </location>
    <ligand>
        <name>Zn(2+)</name>
        <dbReference type="ChEBI" id="CHEBI:29105"/>
        <note>catalytic</note>
    </ligand>
</feature>
<evidence type="ECO:0000256" key="5">
    <source>
        <dbReference type="PROSITE-ProRule" id="PRU00276"/>
    </source>
</evidence>
<dbReference type="PANTHER" id="PTHR11905:SF159">
    <property type="entry name" value="ADAM METALLOPROTEASE"/>
    <property type="match status" value="1"/>
</dbReference>
<evidence type="ECO:0000313" key="7">
    <source>
        <dbReference type="EMBL" id="JAA69809.1"/>
    </source>
</evidence>
<name>A0A0K8RH33_IXORI</name>
<dbReference type="GO" id="GO:0004222">
    <property type="term" value="F:metalloendopeptidase activity"/>
    <property type="evidence" value="ECO:0007669"/>
    <property type="project" value="InterPro"/>
</dbReference>
<dbReference type="PANTHER" id="PTHR11905">
    <property type="entry name" value="ADAM A DISINTEGRIN AND METALLOPROTEASE DOMAIN"/>
    <property type="match status" value="1"/>
</dbReference>
<comment type="caution">
    <text evidence="5">Lacks conserved residue(s) required for the propagation of feature annotation.</text>
</comment>
<evidence type="ECO:0000256" key="3">
    <source>
        <dbReference type="ARBA" id="ARBA00022833"/>
    </source>
</evidence>
<dbReference type="GO" id="GO:0046872">
    <property type="term" value="F:metal ion binding"/>
    <property type="evidence" value="ECO:0007669"/>
    <property type="project" value="UniProtKB-KW"/>
</dbReference>
<dbReference type="AlphaFoldDB" id="A0A0K8RH33"/>
<feature type="binding site" evidence="5">
    <location>
        <position position="217"/>
    </location>
    <ligand>
        <name>Zn(2+)</name>
        <dbReference type="ChEBI" id="CHEBI:29105"/>
        <note>catalytic</note>
    </ligand>
</feature>
<accession>A0A0K8RH33</accession>
<keyword evidence="4 7" id="KW-0482">Metalloprotease</keyword>
<dbReference type="InterPro" id="IPR024079">
    <property type="entry name" value="MetalloPept_cat_dom_sf"/>
</dbReference>
<proteinExistence type="evidence at transcript level"/>
<dbReference type="SUPFAM" id="SSF55486">
    <property type="entry name" value="Metalloproteases ('zincins'), catalytic domain"/>
    <property type="match status" value="1"/>
</dbReference>
<evidence type="ECO:0000256" key="1">
    <source>
        <dbReference type="ARBA" id="ARBA00022670"/>
    </source>
</evidence>
<feature type="active site" evidence="5">
    <location>
        <position position="208"/>
    </location>
</feature>
<keyword evidence="1 7" id="KW-0645">Protease</keyword>
<feature type="domain" description="Peptidase M12B" evidence="6">
    <location>
        <begin position="56"/>
        <end position="262"/>
    </location>
</feature>
<organism evidence="7">
    <name type="scientific">Ixodes ricinus</name>
    <name type="common">Common tick</name>
    <name type="synonym">Acarus ricinus</name>
    <dbReference type="NCBI Taxonomy" id="34613"/>
    <lineage>
        <taxon>Eukaryota</taxon>
        <taxon>Metazoa</taxon>
        <taxon>Ecdysozoa</taxon>
        <taxon>Arthropoda</taxon>
        <taxon>Chelicerata</taxon>
        <taxon>Arachnida</taxon>
        <taxon>Acari</taxon>
        <taxon>Parasitiformes</taxon>
        <taxon>Ixodida</taxon>
        <taxon>Ixodoidea</taxon>
        <taxon>Ixodidae</taxon>
        <taxon>Ixodinae</taxon>
        <taxon>Ixodes</taxon>
    </lineage>
</organism>
<dbReference type="InterPro" id="IPR001590">
    <property type="entry name" value="Peptidase_M12B"/>
</dbReference>
<keyword evidence="3 5" id="KW-0862">Zinc</keyword>
<protein>
    <submittedName>
        <fullName evidence="7">Putative metalloprotease</fullName>
    </submittedName>
</protein>
<evidence type="ECO:0000256" key="4">
    <source>
        <dbReference type="ARBA" id="ARBA00023049"/>
    </source>
</evidence>
<keyword evidence="2" id="KW-0378">Hydrolase</keyword>
<feature type="binding site" evidence="5">
    <location>
        <position position="211"/>
    </location>
    <ligand>
        <name>Zn(2+)</name>
        <dbReference type="ChEBI" id="CHEBI:29105"/>
        <note>catalytic</note>
    </ligand>
</feature>
<dbReference type="GO" id="GO:0006509">
    <property type="term" value="P:membrane protein ectodomain proteolysis"/>
    <property type="evidence" value="ECO:0007669"/>
    <property type="project" value="TreeGrafter"/>
</dbReference>
<evidence type="ECO:0000256" key="2">
    <source>
        <dbReference type="ARBA" id="ARBA00022801"/>
    </source>
</evidence>
<sequence>MARSEEGHLAHRIYEVEPSINHEEYDPALPDTLPEQQARTKRRIHSASMKHVPDPFLVEVHVMVDEHHYETFGQRKDLVTYLALTFALVNMRYEDTSSPNIQFLLTSIQKEHGFAQTFKDRENGWPGERIYAEANKTYWHLLEKYGKSPADITVAVTGLLFSDEDYHLIPPRVQGQARLGGVCNANSSIVMVEDVPMSFGMVSLLPHELGHALGAPHDGESYMWNNCLPPRNDCSKHSKDDHFIMHSSEPVMGSFQDVPKNI</sequence>
<keyword evidence="5" id="KW-0479">Metal-binding</keyword>
<dbReference type="PROSITE" id="PS50215">
    <property type="entry name" value="ADAM_MEPRO"/>
    <property type="match status" value="1"/>
</dbReference>
<evidence type="ECO:0000259" key="6">
    <source>
        <dbReference type="PROSITE" id="PS50215"/>
    </source>
</evidence>